<keyword evidence="13" id="KW-1185">Reference proteome</keyword>
<comment type="cofactor">
    <cofactor evidence="1">
        <name>[4Fe-4S] cluster</name>
        <dbReference type="ChEBI" id="CHEBI:49883"/>
    </cofactor>
</comment>
<dbReference type="InterPro" id="IPR012839">
    <property type="entry name" value="Organic_radical_activase"/>
</dbReference>
<keyword evidence="9" id="KW-0411">Iron-sulfur</keyword>
<keyword evidence="7" id="KW-0560">Oxidoreductase</keyword>
<evidence type="ECO:0000259" key="11">
    <source>
        <dbReference type="PROSITE" id="PS51918"/>
    </source>
</evidence>
<dbReference type="SUPFAM" id="SSF102114">
    <property type="entry name" value="Radical SAM enzymes"/>
    <property type="match status" value="1"/>
</dbReference>
<comment type="similarity">
    <text evidence="2">Belongs to the organic radical-activating enzymes family.</text>
</comment>
<evidence type="ECO:0000313" key="13">
    <source>
        <dbReference type="Proteomes" id="UP000321899"/>
    </source>
</evidence>
<evidence type="ECO:0000256" key="1">
    <source>
        <dbReference type="ARBA" id="ARBA00001966"/>
    </source>
</evidence>
<dbReference type="InterPro" id="IPR058240">
    <property type="entry name" value="rSAM_sf"/>
</dbReference>
<protein>
    <submittedName>
        <fullName evidence="12">Glycyl-radical enzyme activating protein</fullName>
    </submittedName>
</protein>
<evidence type="ECO:0000256" key="3">
    <source>
        <dbReference type="ARBA" id="ARBA00011245"/>
    </source>
</evidence>
<evidence type="ECO:0000259" key="10">
    <source>
        <dbReference type="PROSITE" id="PS51379"/>
    </source>
</evidence>
<dbReference type="SFLD" id="SFLDG01066">
    <property type="entry name" value="organic_radical-activating_enz"/>
    <property type="match status" value="1"/>
</dbReference>
<dbReference type="NCBIfam" id="TIGR02494">
    <property type="entry name" value="PFLE_PFLC"/>
    <property type="match status" value="1"/>
</dbReference>
<dbReference type="Proteomes" id="UP000321899">
    <property type="component" value="Unassembled WGS sequence"/>
</dbReference>
<dbReference type="PROSITE" id="PS51918">
    <property type="entry name" value="RADICAL_SAM"/>
    <property type="match status" value="1"/>
</dbReference>
<evidence type="ECO:0000256" key="7">
    <source>
        <dbReference type="ARBA" id="ARBA00023002"/>
    </source>
</evidence>
<dbReference type="GO" id="GO:0016491">
    <property type="term" value="F:oxidoreductase activity"/>
    <property type="evidence" value="ECO:0007669"/>
    <property type="project" value="UniProtKB-KW"/>
</dbReference>
<dbReference type="AlphaFoldDB" id="A0A5S5MC10"/>
<evidence type="ECO:0000256" key="2">
    <source>
        <dbReference type="ARBA" id="ARBA00009777"/>
    </source>
</evidence>
<dbReference type="PANTHER" id="PTHR30352:SF4">
    <property type="entry name" value="PYRUVATE FORMATE-LYASE 2-ACTIVATING ENZYME"/>
    <property type="match status" value="1"/>
</dbReference>
<comment type="subunit">
    <text evidence="3">Monomer.</text>
</comment>
<dbReference type="SFLD" id="SFLDS00029">
    <property type="entry name" value="Radical_SAM"/>
    <property type="match status" value="1"/>
</dbReference>
<dbReference type="Gene3D" id="3.20.20.70">
    <property type="entry name" value="Aldolase class I"/>
    <property type="match status" value="1"/>
</dbReference>
<dbReference type="Pfam" id="PF13353">
    <property type="entry name" value="Fer4_12"/>
    <property type="match status" value="1"/>
</dbReference>
<name>A0A5S5MC10_9BACT</name>
<evidence type="ECO:0000256" key="4">
    <source>
        <dbReference type="ARBA" id="ARBA00022485"/>
    </source>
</evidence>
<accession>A0A5S5MC10</accession>
<evidence type="ECO:0000256" key="9">
    <source>
        <dbReference type="ARBA" id="ARBA00023014"/>
    </source>
</evidence>
<sequence>MDNPKIFSIQHFCIHDGPGIRSTVFFKGCPLRCVWCQNPESWKKEMEIAFRAHRCLSCGQCAEACPQGLKLPENRPSEACSLCLACVQACPAEALIAMGEACTEADILARLRPEYPNFEATGGGVTFSGGEAGMFPGFLSGLAASLKKEGVHLAMETCGMFDSKNPDTKTLLQHLDLLLFDVKIFDTDLHKRLCGTGNYPIKANLREAAEAMNSGKGPLVWPRLPLVPDITDGEENLSEWAEFLSDLGFREITLLPFHDHGNSKRLWLSEMPKSLPVIRTPDAEDLLRAGSIFEKYGMKAHEALE</sequence>
<evidence type="ECO:0000313" key="12">
    <source>
        <dbReference type="EMBL" id="TYT73266.1"/>
    </source>
</evidence>
<dbReference type="SFLD" id="SFLDG01118">
    <property type="entry name" value="activating_enzymes__group_2"/>
    <property type="match status" value="1"/>
</dbReference>
<evidence type="ECO:0000256" key="5">
    <source>
        <dbReference type="ARBA" id="ARBA00022691"/>
    </source>
</evidence>
<dbReference type="InterPro" id="IPR034457">
    <property type="entry name" value="Organic_radical-activating"/>
</dbReference>
<dbReference type="GO" id="GO:0046872">
    <property type="term" value="F:metal ion binding"/>
    <property type="evidence" value="ECO:0007669"/>
    <property type="project" value="UniProtKB-KW"/>
</dbReference>
<dbReference type="InterPro" id="IPR040074">
    <property type="entry name" value="BssD/PflA/YjjW"/>
</dbReference>
<dbReference type="PANTHER" id="PTHR30352">
    <property type="entry name" value="PYRUVATE FORMATE-LYASE-ACTIVATING ENZYME"/>
    <property type="match status" value="1"/>
</dbReference>
<dbReference type="EMBL" id="VDMB01000038">
    <property type="protein sequence ID" value="TYT73266.1"/>
    <property type="molecule type" value="Genomic_DNA"/>
</dbReference>
<proteinExistence type="inferred from homology"/>
<feature type="domain" description="4Fe-4S ferredoxin-type" evidence="10">
    <location>
        <begin position="46"/>
        <end position="75"/>
    </location>
</feature>
<dbReference type="PROSITE" id="PS51379">
    <property type="entry name" value="4FE4S_FER_2"/>
    <property type="match status" value="2"/>
</dbReference>
<evidence type="ECO:0000256" key="6">
    <source>
        <dbReference type="ARBA" id="ARBA00022723"/>
    </source>
</evidence>
<keyword evidence="6" id="KW-0479">Metal-binding</keyword>
<keyword evidence="5" id="KW-0949">S-adenosyl-L-methionine</keyword>
<comment type="caution">
    <text evidence="12">The sequence shown here is derived from an EMBL/GenBank/DDBJ whole genome shotgun (WGS) entry which is preliminary data.</text>
</comment>
<keyword evidence="4" id="KW-0004">4Fe-4S</keyword>
<dbReference type="RefSeq" id="WP_139450850.1">
    <property type="nucleotide sequence ID" value="NZ_VDMB01000038.1"/>
</dbReference>
<reference evidence="12 13" key="1">
    <citation type="submission" date="2019-06" db="EMBL/GenBank/DDBJ databases">
        <title>Desulfobotulus mexicanus sp. nov., a novel sulfate-reducing bacterium isolated from the sediment of an alkaline crater lake in Mexico.</title>
        <authorList>
            <person name="Hirschler-Rea A."/>
        </authorList>
    </citation>
    <scope>NUCLEOTIDE SEQUENCE [LARGE SCALE GENOMIC DNA]</scope>
    <source>
        <strain evidence="12 13">PAR22N</strain>
    </source>
</reference>
<evidence type="ECO:0000256" key="8">
    <source>
        <dbReference type="ARBA" id="ARBA00023004"/>
    </source>
</evidence>
<dbReference type="PROSITE" id="PS00198">
    <property type="entry name" value="4FE4S_FER_1"/>
    <property type="match status" value="2"/>
</dbReference>
<dbReference type="PIRSF" id="PIRSF000371">
    <property type="entry name" value="PFL_act_enz"/>
    <property type="match status" value="1"/>
</dbReference>
<feature type="domain" description="Radical SAM core" evidence="11">
    <location>
        <begin position="15"/>
        <end position="299"/>
    </location>
</feature>
<dbReference type="SUPFAM" id="SSF54862">
    <property type="entry name" value="4Fe-4S ferredoxins"/>
    <property type="match status" value="1"/>
</dbReference>
<dbReference type="InterPro" id="IPR013785">
    <property type="entry name" value="Aldolase_TIM"/>
</dbReference>
<dbReference type="InterPro" id="IPR007197">
    <property type="entry name" value="rSAM"/>
</dbReference>
<gene>
    <name evidence="12" type="ORF">FIM25_15940</name>
</gene>
<dbReference type="OrthoDB" id="9782387at2"/>
<organism evidence="12 13">
    <name type="scientific">Desulfobotulus mexicanus</name>
    <dbReference type="NCBI Taxonomy" id="2586642"/>
    <lineage>
        <taxon>Bacteria</taxon>
        <taxon>Pseudomonadati</taxon>
        <taxon>Thermodesulfobacteriota</taxon>
        <taxon>Desulfobacteria</taxon>
        <taxon>Desulfobacterales</taxon>
        <taxon>Desulfobacteraceae</taxon>
        <taxon>Desulfobotulus</taxon>
    </lineage>
</organism>
<dbReference type="PROSITE" id="PS01087">
    <property type="entry name" value="RADICAL_ACTIVATING"/>
    <property type="match status" value="1"/>
</dbReference>
<dbReference type="InterPro" id="IPR001989">
    <property type="entry name" value="Radical_activat_CS"/>
</dbReference>
<dbReference type="InterPro" id="IPR017896">
    <property type="entry name" value="4Fe4S_Fe-S-bd"/>
</dbReference>
<dbReference type="GO" id="GO:0051539">
    <property type="term" value="F:4 iron, 4 sulfur cluster binding"/>
    <property type="evidence" value="ECO:0007669"/>
    <property type="project" value="UniProtKB-KW"/>
</dbReference>
<keyword evidence="8" id="KW-0408">Iron</keyword>
<dbReference type="InterPro" id="IPR017900">
    <property type="entry name" value="4Fe4S_Fe_S_CS"/>
</dbReference>
<feature type="domain" description="4Fe-4S ferredoxin-type" evidence="10">
    <location>
        <begin position="77"/>
        <end position="101"/>
    </location>
</feature>